<evidence type="ECO:0000256" key="1">
    <source>
        <dbReference type="SAM" id="MobiDB-lite"/>
    </source>
</evidence>
<protein>
    <submittedName>
        <fullName evidence="2">Uncharacterized protein</fullName>
    </submittedName>
</protein>
<organism evidence="2 3">
    <name type="scientific">Nephila pilipes</name>
    <name type="common">Giant wood spider</name>
    <name type="synonym">Nephila maculata</name>
    <dbReference type="NCBI Taxonomy" id="299642"/>
    <lineage>
        <taxon>Eukaryota</taxon>
        <taxon>Metazoa</taxon>
        <taxon>Ecdysozoa</taxon>
        <taxon>Arthropoda</taxon>
        <taxon>Chelicerata</taxon>
        <taxon>Arachnida</taxon>
        <taxon>Araneae</taxon>
        <taxon>Araneomorphae</taxon>
        <taxon>Entelegynae</taxon>
        <taxon>Araneoidea</taxon>
        <taxon>Nephilidae</taxon>
        <taxon>Nephila</taxon>
    </lineage>
</organism>
<dbReference type="EMBL" id="BMAW01118854">
    <property type="protein sequence ID" value="GFT81874.1"/>
    <property type="molecule type" value="Genomic_DNA"/>
</dbReference>
<sequence length="84" mass="9472">MLRERLTIVSENQSHSSKLNENKRISNSSPVLQGKESEANVLESSPATLELTNKFKTLEVEDTTAQYNSFEDDDSRDRPTCHSS</sequence>
<accession>A0A8X6PUF2</accession>
<name>A0A8X6PUF2_NEPPI</name>
<proteinExistence type="predicted"/>
<evidence type="ECO:0000313" key="3">
    <source>
        <dbReference type="Proteomes" id="UP000887013"/>
    </source>
</evidence>
<keyword evidence="3" id="KW-1185">Reference proteome</keyword>
<evidence type="ECO:0000313" key="2">
    <source>
        <dbReference type="EMBL" id="GFT81874.1"/>
    </source>
</evidence>
<dbReference type="Proteomes" id="UP000887013">
    <property type="component" value="Unassembled WGS sequence"/>
</dbReference>
<comment type="caution">
    <text evidence="2">The sequence shown here is derived from an EMBL/GenBank/DDBJ whole genome shotgun (WGS) entry which is preliminary data.</text>
</comment>
<feature type="region of interest" description="Disordered" evidence="1">
    <location>
        <begin position="1"/>
        <end position="45"/>
    </location>
</feature>
<reference evidence="2" key="1">
    <citation type="submission" date="2020-08" db="EMBL/GenBank/DDBJ databases">
        <title>Multicomponent nature underlies the extraordinary mechanical properties of spider dragline silk.</title>
        <authorList>
            <person name="Kono N."/>
            <person name="Nakamura H."/>
            <person name="Mori M."/>
            <person name="Yoshida Y."/>
            <person name="Ohtoshi R."/>
            <person name="Malay A.D."/>
            <person name="Moran D.A.P."/>
            <person name="Tomita M."/>
            <person name="Numata K."/>
            <person name="Arakawa K."/>
        </authorList>
    </citation>
    <scope>NUCLEOTIDE SEQUENCE</scope>
</reference>
<dbReference type="AlphaFoldDB" id="A0A8X6PUF2"/>
<gene>
    <name evidence="2" type="ORF">NPIL_198341</name>
</gene>